<keyword evidence="3" id="KW-0804">Transcription</keyword>
<dbReference type="PROSITE" id="PS50014">
    <property type="entry name" value="BROMODOMAIN_2"/>
    <property type="match status" value="1"/>
</dbReference>
<name>A0A067D437_SAPPC</name>
<dbReference type="InterPro" id="IPR038336">
    <property type="entry name" value="NET_sf"/>
</dbReference>
<feature type="region of interest" description="Disordered" evidence="5">
    <location>
        <begin position="833"/>
        <end position="941"/>
    </location>
</feature>
<feature type="compositionally biased region" description="Low complexity" evidence="5">
    <location>
        <begin position="1591"/>
        <end position="1602"/>
    </location>
</feature>
<dbReference type="PANTHER" id="PTHR45926">
    <property type="entry name" value="OSJNBA0053K19.4 PROTEIN"/>
    <property type="match status" value="1"/>
</dbReference>
<evidence type="ECO:0000256" key="2">
    <source>
        <dbReference type="ARBA" id="ARBA00023117"/>
    </source>
</evidence>
<feature type="compositionally biased region" description="Basic and acidic residues" evidence="5">
    <location>
        <begin position="1726"/>
        <end position="1753"/>
    </location>
</feature>
<feature type="region of interest" description="Disordered" evidence="5">
    <location>
        <begin position="1706"/>
        <end position="1753"/>
    </location>
</feature>
<feature type="compositionally biased region" description="Basic and acidic residues" evidence="5">
    <location>
        <begin position="839"/>
        <end position="859"/>
    </location>
</feature>
<evidence type="ECO:0000256" key="1">
    <source>
        <dbReference type="ARBA" id="ARBA00023015"/>
    </source>
</evidence>
<sequence length="1808" mass="199684">MPLNILLEGLKIRPDTETVVVMKRPRLTKGVLCLVVLPMVDASNWAEISGTKQTNAAIEPGTPWTRRWGHAAISQLFSAAETAAGKLSRIYILGGDDRMQLATMDKDFRAYPGGGSFRNDVWATTGIVWNSSINILTFNQWGEPAPQIVAELTWSQTNAGKLPPPGVLYSDWIACLSAPWNPYPPSGCDDPTTAPGEYIADAMFSPRRNFAALAFNNHLYVFGGRARELLPVPIADTIGMAPRAERWMEYAILKNDVWKSHDAGVSWSLATIGCAMPTALETYKAGAQSFQCTTQKDCFGDSKCNFDPVTLTGTCVCNMWSPREYHTVVAHFGTLFLAGGYTSVQRNLCGPEIAKRPLGHEFACGGDYRQFMNDVWMSPDGQRWVQLTPSAAWSGRGEHAMAGWQGSLWIFGGRDRDASSPTLQGLRNDVWRSVDGINWVLDTLHAEWSPRAKLSVVPVHAPNESYLIAMFGENDNEFLGDVWTRAANASRWSLDFGPSTEHALYVTPQSSVALLQGMAPTDVRTLEAAAIRVIADLTDLAPSTVIQLRTVHNVPICDYIAVARLVVKQCTIAPVGYDGAEWTDVSVLQGANAVANADASAAAAAAAADSVWDGCSHQGTPIFDWITGLYKWPDVGSVPQVDTKDPFPNVQASVCRWTPTPRSSHASTVHNGTVYVFGGKVDNQLFENDAWYRDPTLPTSFFTLTPESSTSQTIFQFRSAKAGTIFQYHVIDLVEMLVVRNWTDCLGEIDVASWLDGGYHRIRLRAIDAAGNVESRFEAGRNLYDWTYVPALPWNLIIGMIALCVVLLAGLFLEWRRRRKQAAMERYAMKRMRRKMRGDKKGGNKDVNWRATYDEAKDGQKKKKKKKEKSKPDKKGAKPDKEKKASAAKKSKKSDTGKEKPKKDVGKENTKEAVGKEKKKKKKPSDATAKVAPAAMDDDRRMTLPTADAGAGEMNTTNMTMNMTTTTMEDDRPGSIPLTSSTMALSRQLLPTEVCTLCPVLIGTYTVDENGAALWTGRWAMLEAEYANGITSLFEMKSKKGHVTLDGHGDNVTDEDENRASPSPALDEPPKDTVVMERSFDGFFQIQTLKGKPNTVPEKDVVLSFYKCSVDHAYLVRGNGENRFGAFTLQGVLDDATKVMRLYKAYKPKDKTPVAKRTRPKPAPASVTKAPALKKQKKALPGSTPMSEYNSSAPGTPDVELTHVIVPHTKLSSVISISSGNSSPLISSRNRSERKRVIPAHLRDDAGVDRDRAPVMRKCLSTLKTLMGNPKALPFLVPVDPVALGIPDYFNVIKDPMDLGTIRSNFEYGVYAEPEYFASHVRLVFKNAMLYNAPHTQVYVFAQKLLEDFEKKYKSMLKNESAAAKSRKHGNTSDGEGSVDSNRAKKSKRASLTKNQEIQSLKQEIEKMKVIVQEMASGKGTPPLGTPIGGNPIKTSKPRPFKMQDMTEEYLSRPMTATEKHKLTADLKELPEDKLSRVLQIISETVPLHTITQGDDEVELDINMFDTRCLRMIEGYVREQNIAKKRKRPAKRPSVKGASESRLQYAKEVAESVKSRHEQLKSQLAAIEGETYVPPQEVVAAPVPVPTIEHSSSGSSSDSSSSSDDDSDSSDSDTERPLQKSPPLVSASALTSSAEISSTVGKHGTHMCGRLICVCSGGRYRAIEGRESLRVDQAGVDGRTGLLPIQSNEHASSSLWLKAQAEEQQKLQKEQRKDSQSFADDIAQQKQKEMETRMREMEREREEAERKKAEEAAAEIAAREARLREQEKALASQRAQEREKLQRDIVVDLAPDTQFREDVAQFGTASFF</sequence>
<dbReference type="Gene3D" id="1.20.1270.220">
    <property type="match status" value="1"/>
</dbReference>
<feature type="compositionally biased region" description="Polar residues" evidence="5">
    <location>
        <begin position="1184"/>
        <end position="1194"/>
    </location>
</feature>
<dbReference type="GeneID" id="24124242"/>
<keyword evidence="9" id="KW-1185">Reference proteome</keyword>
<dbReference type="Proteomes" id="UP000030745">
    <property type="component" value="Unassembled WGS sequence"/>
</dbReference>
<feature type="region of interest" description="Disordered" evidence="5">
    <location>
        <begin position="1045"/>
        <end position="1071"/>
    </location>
</feature>
<dbReference type="Gene3D" id="1.20.920.10">
    <property type="entry name" value="Bromodomain-like"/>
    <property type="match status" value="1"/>
</dbReference>
<dbReference type="PRINTS" id="PR00503">
    <property type="entry name" value="BROMODOMAIN"/>
</dbReference>
<dbReference type="KEGG" id="spar:SPRG_01661"/>
<reference evidence="8 9" key="1">
    <citation type="journal article" date="2013" name="PLoS Genet.">
        <title>Distinctive expansion of potential virulence genes in the genome of the oomycete fish pathogen Saprolegnia parasitica.</title>
        <authorList>
            <person name="Jiang R.H."/>
            <person name="de Bruijn I."/>
            <person name="Haas B.J."/>
            <person name="Belmonte R."/>
            <person name="Lobach L."/>
            <person name="Christie J."/>
            <person name="van den Ackerveken G."/>
            <person name="Bottin A."/>
            <person name="Bulone V."/>
            <person name="Diaz-Moreno S.M."/>
            <person name="Dumas B."/>
            <person name="Fan L."/>
            <person name="Gaulin E."/>
            <person name="Govers F."/>
            <person name="Grenville-Briggs L.J."/>
            <person name="Horner N.R."/>
            <person name="Levin J.Z."/>
            <person name="Mammella M."/>
            <person name="Meijer H.J."/>
            <person name="Morris P."/>
            <person name="Nusbaum C."/>
            <person name="Oome S."/>
            <person name="Phillips A.J."/>
            <person name="van Rooyen D."/>
            <person name="Rzeszutek E."/>
            <person name="Saraiva M."/>
            <person name="Secombes C.J."/>
            <person name="Seidl M.F."/>
            <person name="Snel B."/>
            <person name="Stassen J.H."/>
            <person name="Sykes S."/>
            <person name="Tripathy S."/>
            <person name="van den Berg H."/>
            <person name="Vega-Arreguin J.C."/>
            <person name="Wawra S."/>
            <person name="Young S.K."/>
            <person name="Zeng Q."/>
            <person name="Dieguez-Uribeondo J."/>
            <person name="Russ C."/>
            <person name="Tyler B.M."/>
            <person name="van West P."/>
        </authorList>
    </citation>
    <scope>NUCLEOTIDE SEQUENCE [LARGE SCALE GENOMIC DNA]</scope>
    <source>
        <strain evidence="8 9">CBS 223.65</strain>
    </source>
</reference>
<proteinExistence type="predicted"/>
<feature type="compositionally biased region" description="Basic and acidic residues" evidence="5">
    <location>
        <begin position="870"/>
        <end position="885"/>
    </location>
</feature>
<evidence type="ECO:0000313" key="8">
    <source>
        <dbReference type="EMBL" id="KDO33782.1"/>
    </source>
</evidence>
<keyword evidence="2 4" id="KW-0103">Bromodomain</keyword>
<evidence type="ECO:0000259" key="6">
    <source>
        <dbReference type="PROSITE" id="PS50014"/>
    </source>
</evidence>
<feature type="compositionally biased region" description="Basic residues" evidence="5">
    <location>
        <begin position="1523"/>
        <end position="1534"/>
    </location>
</feature>
<dbReference type="RefSeq" id="XP_012195418.1">
    <property type="nucleotide sequence ID" value="XM_012340028.1"/>
</dbReference>
<dbReference type="EMBL" id="KK583192">
    <property type="protein sequence ID" value="KDO33782.1"/>
    <property type="molecule type" value="Genomic_DNA"/>
</dbReference>
<dbReference type="Pfam" id="PF17035">
    <property type="entry name" value="BET"/>
    <property type="match status" value="1"/>
</dbReference>
<gene>
    <name evidence="8" type="ORF">SPRG_01661</name>
</gene>
<evidence type="ECO:0008006" key="10">
    <source>
        <dbReference type="Google" id="ProtNLM"/>
    </source>
</evidence>
<dbReference type="Pfam" id="PF00439">
    <property type="entry name" value="Bromodomain"/>
    <property type="match status" value="1"/>
</dbReference>
<evidence type="ECO:0000256" key="3">
    <source>
        <dbReference type="ARBA" id="ARBA00023163"/>
    </source>
</evidence>
<feature type="compositionally biased region" description="Basic and acidic residues" evidence="5">
    <location>
        <begin position="893"/>
        <end position="916"/>
    </location>
</feature>
<feature type="compositionally biased region" description="Polar residues" evidence="5">
    <location>
        <begin position="1372"/>
        <end position="1381"/>
    </location>
</feature>
<dbReference type="InterPro" id="IPR036427">
    <property type="entry name" value="Bromodomain-like_sf"/>
</dbReference>
<evidence type="ECO:0000313" key="9">
    <source>
        <dbReference type="Proteomes" id="UP000030745"/>
    </source>
</evidence>
<dbReference type="PROSITE" id="PS51525">
    <property type="entry name" value="NET"/>
    <property type="match status" value="1"/>
</dbReference>
<dbReference type="InterPro" id="IPR027353">
    <property type="entry name" value="NET_dom"/>
</dbReference>
<dbReference type="VEuPathDB" id="FungiDB:SPRG_01661"/>
<feature type="region of interest" description="Disordered" evidence="5">
    <location>
        <begin position="1417"/>
        <end position="1440"/>
    </location>
</feature>
<dbReference type="Gene3D" id="2.120.10.80">
    <property type="entry name" value="Kelch-type beta propeller"/>
    <property type="match status" value="2"/>
</dbReference>
<dbReference type="OrthoDB" id="68380at2759"/>
<evidence type="ECO:0000256" key="5">
    <source>
        <dbReference type="SAM" id="MobiDB-lite"/>
    </source>
</evidence>
<dbReference type="SMART" id="SM00297">
    <property type="entry name" value="BROMO"/>
    <property type="match status" value="1"/>
</dbReference>
<feature type="region of interest" description="Disordered" evidence="5">
    <location>
        <begin position="1586"/>
        <end position="1630"/>
    </location>
</feature>
<feature type="compositionally biased region" description="Basic residues" evidence="5">
    <location>
        <begin position="860"/>
        <end position="869"/>
    </location>
</feature>
<dbReference type="SUPFAM" id="SSF117281">
    <property type="entry name" value="Kelch motif"/>
    <property type="match status" value="1"/>
</dbReference>
<feature type="region of interest" description="Disordered" evidence="5">
    <location>
        <begin position="1151"/>
        <end position="1194"/>
    </location>
</feature>
<protein>
    <recommendedName>
        <fullName evidence="10">NET domain-containing protein</fullName>
    </recommendedName>
</protein>
<dbReference type="InterPro" id="IPR001487">
    <property type="entry name" value="Bromodomain"/>
</dbReference>
<feature type="domain" description="Bromo" evidence="6">
    <location>
        <begin position="1267"/>
        <end position="1339"/>
    </location>
</feature>
<accession>A0A067D437</accession>
<dbReference type="SUPFAM" id="SSF47370">
    <property type="entry name" value="Bromodomain"/>
    <property type="match status" value="1"/>
</dbReference>
<feature type="region of interest" description="Disordered" evidence="5">
    <location>
        <begin position="1360"/>
        <end position="1399"/>
    </location>
</feature>
<feature type="compositionally biased region" description="Acidic residues" evidence="5">
    <location>
        <begin position="1603"/>
        <end position="1612"/>
    </location>
</feature>
<dbReference type="PROSITE" id="PS00633">
    <property type="entry name" value="BROMODOMAIN_1"/>
    <property type="match status" value="1"/>
</dbReference>
<feature type="compositionally biased region" description="Basic and acidic residues" evidence="5">
    <location>
        <begin position="1706"/>
        <end position="1715"/>
    </location>
</feature>
<organism evidence="8 9">
    <name type="scientific">Saprolegnia parasitica (strain CBS 223.65)</name>
    <dbReference type="NCBI Taxonomy" id="695850"/>
    <lineage>
        <taxon>Eukaryota</taxon>
        <taxon>Sar</taxon>
        <taxon>Stramenopiles</taxon>
        <taxon>Oomycota</taxon>
        <taxon>Saprolegniomycetes</taxon>
        <taxon>Saprolegniales</taxon>
        <taxon>Saprolegniaceae</taxon>
        <taxon>Saprolegnia</taxon>
    </lineage>
</organism>
<keyword evidence="1" id="KW-0805">Transcription regulation</keyword>
<feature type="domain" description="NET" evidence="7">
    <location>
        <begin position="1445"/>
        <end position="1528"/>
    </location>
</feature>
<dbReference type="STRING" id="695850.A0A067D437"/>
<evidence type="ECO:0000256" key="4">
    <source>
        <dbReference type="PROSITE-ProRule" id="PRU00035"/>
    </source>
</evidence>
<dbReference type="InterPro" id="IPR015915">
    <property type="entry name" value="Kelch-typ_b-propeller"/>
</dbReference>
<dbReference type="InterPro" id="IPR018359">
    <property type="entry name" value="Bromodomain_CS"/>
</dbReference>
<evidence type="ECO:0000259" key="7">
    <source>
        <dbReference type="PROSITE" id="PS51525"/>
    </source>
</evidence>
<feature type="region of interest" description="Disordered" evidence="5">
    <location>
        <begin position="1523"/>
        <end position="1542"/>
    </location>
</feature>